<name>A0ABW3ZAY8_9HYPH</name>
<accession>A0ABW3ZAY8</accession>
<comment type="caution">
    <text evidence="2">The sequence shown here is derived from an EMBL/GenBank/DDBJ whole genome shotgun (WGS) entry which is preliminary data.</text>
</comment>
<evidence type="ECO:0000313" key="2">
    <source>
        <dbReference type="EMBL" id="MFD1333145.1"/>
    </source>
</evidence>
<dbReference type="InterPro" id="IPR012683">
    <property type="entry name" value="CHP02302_TM"/>
</dbReference>
<feature type="transmembrane region" description="Helical" evidence="1">
    <location>
        <begin position="31"/>
        <end position="54"/>
    </location>
</feature>
<proteinExistence type="predicted"/>
<keyword evidence="3" id="KW-1185">Reference proteome</keyword>
<keyword evidence="1" id="KW-0812">Transmembrane</keyword>
<dbReference type="EMBL" id="JBHTMX010000173">
    <property type="protein sequence ID" value="MFD1333145.1"/>
    <property type="molecule type" value="Genomic_DNA"/>
</dbReference>
<evidence type="ECO:0000313" key="3">
    <source>
        <dbReference type="Proteomes" id="UP001597171"/>
    </source>
</evidence>
<dbReference type="RefSeq" id="WP_378776434.1">
    <property type="nucleotide sequence ID" value="NZ_JBHTMX010000173.1"/>
</dbReference>
<feature type="transmembrane region" description="Helical" evidence="1">
    <location>
        <begin position="60"/>
        <end position="82"/>
    </location>
</feature>
<keyword evidence="1" id="KW-0472">Membrane</keyword>
<gene>
    <name evidence="2" type="ORF">ACFQ4O_14165</name>
</gene>
<dbReference type="Proteomes" id="UP001597171">
    <property type="component" value="Unassembled WGS sequence"/>
</dbReference>
<keyword evidence="1" id="KW-1133">Transmembrane helix</keyword>
<organism evidence="2 3">
    <name type="scientific">Methylopila musalis</name>
    <dbReference type="NCBI Taxonomy" id="1134781"/>
    <lineage>
        <taxon>Bacteria</taxon>
        <taxon>Pseudomonadati</taxon>
        <taxon>Pseudomonadota</taxon>
        <taxon>Alphaproteobacteria</taxon>
        <taxon>Hyphomicrobiales</taxon>
        <taxon>Methylopilaceae</taxon>
        <taxon>Methylopila</taxon>
    </lineage>
</organism>
<sequence>MDDTHSTPRPPRGSLIDRLARRAALAIAWEAAWPALAATLAVGLLFLTVSWFGLWDAAPVWARVAGVTLFALAALATLSPLVRL</sequence>
<protein>
    <submittedName>
        <fullName evidence="2">DUF4175 family protein</fullName>
    </submittedName>
</protein>
<feature type="non-terminal residue" evidence="2">
    <location>
        <position position="84"/>
    </location>
</feature>
<reference evidence="3" key="1">
    <citation type="journal article" date="2019" name="Int. J. Syst. Evol. Microbiol.">
        <title>The Global Catalogue of Microorganisms (GCM) 10K type strain sequencing project: providing services to taxonomists for standard genome sequencing and annotation.</title>
        <authorList>
            <consortium name="The Broad Institute Genomics Platform"/>
            <consortium name="The Broad Institute Genome Sequencing Center for Infectious Disease"/>
            <person name="Wu L."/>
            <person name="Ma J."/>
        </authorList>
    </citation>
    <scope>NUCLEOTIDE SEQUENCE [LARGE SCALE GENOMIC DNA]</scope>
    <source>
        <strain evidence="3">CCUG 61696</strain>
    </source>
</reference>
<evidence type="ECO:0000256" key="1">
    <source>
        <dbReference type="SAM" id="Phobius"/>
    </source>
</evidence>
<dbReference type="Pfam" id="PF13779">
    <property type="entry name" value="DUF4175"/>
    <property type="match status" value="1"/>
</dbReference>